<accession>A0A382DDJ2</accession>
<reference evidence="8" key="1">
    <citation type="submission" date="2018-05" db="EMBL/GenBank/DDBJ databases">
        <authorList>
            <person name="Lanie J.A."/>
            <person name="Ng W.-L."/>
            <person name="Kazmierczak K.M."/>
            <person name="Andrzejewski T.M."/>
            <person name="Davidsen T.M."/>
            <person name="Wayne K.J."/>
            <person name="Tettelin H."/>
            <person name="Glass J.I."/>
            <person name="Rusch D."/>
            <person name="Podicherti R."/>
            <person name="Tsui H.-C.T."/>
            <person name="Winkler M.E."/>
        </authorList>
    </citation>
    <scope>NUCLEOTIDE SEQUENCE</scope>
</reference>
<dbReference type="InterPro" id="IPR001898">
    <property type="entry name" value="SLC13A/DASS"/>
</dbReference>
<feature type="transmembrane region" description="Helical" evidence="6">
    <location>
        <begin position="70"/>
        <end position="87"/>
    </location>
</feature>
<feature type="transmembrane region" description="Helical" evidence="6">
    <location>
        <begin position="429"/>
        <end position="456"/>
    </location>
</feature>
<protein>
    <recommendedName>
        <fullName evidence="7">Citrate transporter-like domain-containing protein</fullName>
    </recommendedName>
</protein>
<keyword evidence="2" id="KW-0813">Transport</keyword>
<evidence type="ECO:0000256" key="3">
    <source>
        <dbReference type="ARBA" id="ARBA00022692"/>
    </source>
</evidence>
<feature type="transmembrane region" description="Helical" evidence="6">
    <location>
        <begin position="382"/>
        <end position="398"/>
    </location>
</feature>
<feature type="transmembrane region" description="Helical" evidence="6">
    <location>
        <begin position="346"/>
        <end position="362"/>
    </location>
</feature>
<evidence type="ECO:0000256" key="6">
    <source>
        <dbReference type="SAM" id="Phobius"/>
    </source>
</evidence>
<keyword evidence="4 6" id="KW-1133">Transmembrane helix</keyword>
<dbReference type="GO" id="GO:0005886">
    <property type="term" value="C:plasma membrane"/>
    <property type="evidence" value="ECO:0007669"/>
    <property type="project" value="TreeGrafter"/>
</dbReference>
<feature type="transmembrane region" description="Helical" evidence="6">
    <location>
        <begin position="468"/>
        <end position="486"/>
    </location>
</feature>
<organism evidence="8">
    <name type="scientific">marine metagenome</name>
    <dbReference type="NCBI Taxonomy" id="408172"/>
    <lineage>
        <taxon>unclassified sequences</taxon>
        <taxon>metagenomes</taxon>
        <taxon>ecological metagenomes</taxon>
    </lineage>
</organism>
<name>A0A382DDJ2_9ZZZZ</name>
<feature type="transmembrane region" description="Helical" evidence="6">
    <location>
        <begin position="220"/>
        <end position="242"/>
    </location>
</feature>
<evidence type="ECO:0000259" key="7">
    <source>
        <dbReference type="Pfam" id="PF03600"/>
    </source>
</evidence>
<dbReference type="GO" id="GO:0015141">
    <property type="term" value="F:succinate transmembrane transporter activity"/>
    <property type="evidence" value="ECO:0007669"/>
    <property type="project" value="UniProtKB-ARBA"/>
</dbReference>
<feature type="domain" description="Citrate transporter-like" evidence="7">
    <location>
        <begin position="59"/>
        <end position="422"/>
    </location>
</feature>
<dbReference type="AlphaFoldDB" id="A0A382DDJ2"/>
<dbReference type="InterPro" id="IPR031312">
    <property type="entry name" value="Na/sul_symport_CS"/>
</dbReference>
<feature type="transmembrane region" description="Helical" evidence="6">
    <location>
        <begin position="21"/>
        <end position="39"/>
    </location>
</feature>
<dbReference type="Pfam" id="PF03600">
    <property type="entry name" value="CitMHS"/>
    <property type="match status" value="1"/>
</dbReference>
<comment type="subcellular location">
    <subcellularLocation>
        <location evidence="1">Membrane</location>
        <topology evidence="1">Multi-pass membrane protein</topology>
    </subcellularLocation>
</comment>
<dbReference type="NCBIfam" id="TIGR00785">
    <property type="entry name" value="dass"/>
    <property type="match status" value="1"/>
</dbReference>
<sequence>MIKALMIGIKDLKKESGLLRSLTMVCAPLVAIFGGWIGHSSGLNHQSAITITVAIWTALWWIFETVPIPITSLVPLALLPLFGVLSAEQVAGAYGHKLVLLLLGGFLLSKAMERSGAHRRIALKMVRACGGGGGRPLVLGFMLASAGLSMWISNTATTLMMLPMAIAVLQDAEDKELKVPLLLGIAFAANVGGIGTPIGTPPNMVMIGYFEQEFGKEIAFIDWMQVGVPVSITMVLLIFVWITRGLKGRSAVPLPDPGSWRKEETRTLLVFGLTALAWITRSSPYGGWKNWFGVLPQDLEQLQNLFVNANDASVAFIAVILLFCLPNGMGKGERLLDWRTANGIPWGLLILVGSGMCLGTAFKESGLSAALASALTGLGRVDPVYLILSVALLVTFLTEMTSNTATTNMLMPILGAVAVASALDPKLLLLPATISASCAFMLPVATMPNAVVFGTGEITIKKMASEGFVLNLIGAVVVTFICYIFLQ</sequence>
<keyword evidence="3 6" id="KW-0812">Transmembrane</keyword>
<feature type="transmembrane region" description="Helical" evidence="6">
    <location>
        <begin position="181"/>
        <end position="200"/>
    </location>
</feature>
<feature type="transmembrane region" description="Helical" evidence="6">
    <location>
        <begin position="405"/>
        <end position="423"/>
    </location>
</feature>
<dbReference type="PANTHER" id="PTHR10283:SF82">
    <property type="entry name" value="SOLUTE CARRIER FAMILY 13 MEMBER 2"/>
    <property type="match status" value="1"/>
</dbReference>
<dbReference type="PANTHER" id="PTHR10283">
    <property type="entry name" value="SOLUTE CARRIER FAMILY 13 MEMBER"/>
    <property type="match status" value="1"/>
</dbReference>
<dbReference type="PROSITE" id="PS01271">
    <property type="entry name" value="NA_SULFATE"/>
    <property type="match status" value="1"/>
</dbReference>
<feature type="transmembrane region" description="Helical" evidence="6">
    <location>
        <begin position="45"/>
        <end position="63"/>
    </location>
</feature>
<evidence type="ECO:0000256" key="4">
    <source>
        <dbReference type="ARBA" id="ARBA00022989"/>
    </source>
</evidence>
<evidence type="ECO:0000313" key="8">
    <source>
        <dbReference type="EMBL" id="SVB36054.1"/>
    </source>
</evidence>
<evidence type="ECO:0000256" key="2">
    <source>
        <dbReference type="ARBA" id="ARBA00022448"/>
    </source>
</evidence>
<gene>
    <name evidence="8" type="ORF">METZ01_LOCUS188908</name>
</gene>
<feature type="transmembrane region" description="Helical" evidence="6">
    <location>
        <begin position="305"/>
        <end position="325"/>
    </location>
</feature>
<keyword evidence="5 6" id="KW-0472">Membrane</keyword>
<dbReference type="EMBL" id="UINC01038687">
    <property type="protein sequence ID" value="SVB36054.1"/>
    <property type="molecule type" value="Genomic_DNA"/>
</dbReference>
<feature type="transmembrane region" description="Helical" evidence="6">
    <location>
        <begin position="150"/>
        <end position="169"/>
    </location>
</feature>
<dbReference type="CDD" id="cd01115">
    <property type="entry name" value="SLC13_permease"/>
    <property type="match status" value="1"/>
</dbReference>
<evidence type="ECO:0000256" key="1">
    <source>
        <dbReference type="ARBA" id="ARBA00004141"/>
    </source>
</evidence>
<proteinExistence type="predicted"/>
<feature type="transmembrane region" description="Helical" evidence="6">
    <location>
        <begin position="268"/>
        <end position="285"/>
    </location>
</feature>
<dbReference type="InterPro" id="IPR004680">
    <property type="entry name" value="Cit_transptr-like_dom"/>
</dbReference>
<evidence type="ECO:0000256" key="5">
    <source>
        <dbReference type="ARBA" id="ARBA00023136"/>
    </source>
</evidence>